<keyword evidence="3" id="KW-1185">Reference proteome</keyword>
<dbReference type="Proteomes" id="UP000612855">
    <property type="component" value="Unassembled WGS sequence"/>
</dbReference>
<gene>
    <name evidence="2" type="ORF">GCM10011360_05400</name>
</gene>
<evidence type="ECO:0000259" key="1">
    <source>
        <dbReference type="Pfam" id="PF26273"/>
    </source>
</evidence>
<organism evidence="2 3">
    <name type="scientific">Primorskyibacter flagellatus</name>
    <dbReference type="NCBI Taxonomy" id="1387277"/>
    <lineage>
        <taxon>Bacteria</taxon>
        <taxon>Pseudomonadati</taxon>
        <taxon>Pseudomonadota</taxon>
        <taxon>Alphaproteobacteria</taxon>
        <taxon>Rhodobacterales</taxon>
        <taxon>Roseobacteraceae</taxon>
        <taxon>Primorskyibacter</taxon>
    </lineage>
</organism>
<dbReference type="EMBL" id="BMFJ01000001">
    <property type="protein sequence ID" value="GGE19576.1"/>
    <property type="molecule type" value="Genomic_DNA"/>
</dbReference>
<name>A0A916ZYZ9_9RHOB</name>
<protein>
    <recommendedName>
        <fullName evidence="1">Glycine zipper-like domain-containing protein</fullName>
    </recommendedName>
</protein>
<proteinExistence type="predicted"/>
<reference evidence="3" key="1">
    <citation type="journal article" date="2019" name="Int. J. Syst. Evol. Microbiol.">
        <title>The Global Catalogue of Microorganisms (GCM) 10K type strain sequencing project: providing services to taxonomists for standard genome sequencing and annotation.</title>
        <authorList>
            <consortium name="The Broad Institute Genomics Platform"/>
            <consortium name="The Broad Institute Genome Sequencing Center for Infectious Disease"/>
            <person name="Wu L."/>
            <person name="Ma J."/>
        </authorList>
    </citation>
    <scope>NUCLEOTIDE SEQUENCE [LARGE SCALE GENOMIC DNA]</scope>
    <source>
        <strain evidence="3">CGMCC 1.12664</strain>
    </source>
</reference>
<dbReference type="RefSeq" id="WP_188476084.1">
    <property type="nucleotide sequence ID" value="NZ_BMFJ01000001.1"/>
</dbReference>
<accession>A0A916ZYZ9</accession>
<comment type="caution">
    <text evidence="2">The sequence shown here is derived from an EMBL/GenBank/DDBJ whole genome shotgun (WGS) entry which is preliminary data.</text>
</comment>
<evidence type="ECO:0000313" key="3">
    <source>
        <dbReference type="Proteomes" id="UP000612855"/>
    </source>
</evidence>
<dbReference type="Pfam" id="PF26273">
    <property type="entry name" value="Gly_zipper"/>
    <property type="match status" value="1"/>
</dbReference>
<dbReference type="AlphaFoldDB" id="A0A916ZYZ9"/>
<dbReference type="InterPro" id="IPR058598">
    <property type="entry name" value="Gly_zipper-like_dom"/>
</dbReference>
<sequence>MNMGAWIAVGIGIGTAFGVAMDNIGAGIAVGAGIGAALELALKDYGDDDPDT</sequence>
<evidence type="ECO:0000313" key="2">
    <source>
        <dbReference type="EMBL" id="GGE19576.1"/>
    </source>
</evidence>
<feature type="domain" description="Glycine zipper-like" evidence="1">
    <location>
        <begin position="2"/>
        <end position="43"/>
    </location>
</feature>